<dbReference type="Pfam" id="PF00089">
    <property type="entry name" value="Trypsin"/>
    <property type="match status" value="1"/>
</dbReference>
<evidence type="ECO:0000256" key="5">
    <source>
        <dbReference type="RuleBase" id="RU363034"/>
    </source>
</evidence>
<feature type="domain" description="Peptidase S1" evidence="7">
    <location>
        <begin position="26"/>
        <end position="272"/>
    </location>
</feature>
<evidence type="ECO:0000313" key="9">
    <source>
        <dbReference type="RefSeq" id="XP_026735863.1"/>
    </source>
</evidence>
<proteinExistence type="inferred from homology"/>
<dbReference type="Gene3D" id="2.40.10.10">
    <property type="entry name" value="Trypsin-like serine proteases"/>
    <property type="match status" value="2"/>
</dbReference>
<dbReference type="RefSeq" id="XP_026735863.1">
    <property type="nucleotide sequence ID" value="XM_026880062.1"/>
</dbReference>
<evidence type="ECO:0000256" key="1">
    <source>
        <dbReference type="ARBA" id="ARBA00022729"/>
    </source>
</evidence>
<gene>
    <name evidence="9" type="primary">LOC113499547</name>
</gene>
<feature type="chain" id="PRO_5028893454" evidence="6">
    <location>
        <begin position="21"/>
        <end position="273"/>
    </location>
</feature>
<protein>
    <submittedName>
        <fullName evidence="9">CLIP domain-containing serine protease 2-like</fullName>
    </submittedName>
</protein>
<dbReference type="InterPro" id="IPR001314">
    <property type="entry name" value="Peptidase_S1A"/>
</dbReference>
<dbReference type="PANTHER" id="PTHR24256">
    <property type="entry name" value="TRYPTASE-RELATED"/>
    <property type="match status" value="1"/>
</dbReference>
<evidence type="ECO:0000256" key="2">
    <source>
        <dbReference type="ARBA" id="ARBA00023157"/>
    </source>
</evidence>
<dbReference type="SUPFAM" id="SSF50494">
    <property type="entry name" value="Trypsin-like serine proteases"/>
    <property type="match status" value="1"/>
</dbReference>
<dbReference type="KEGG" id="tnl:113499547"/>
<dbReference type="FunFam" id="2.40.10.10:FF:000028">
    <property type="entry name" value="Serine protease easter"/>
    <property type="match status" value="1"/>
</dbReference>
<dbReference type="InterPro" id="IPR043504">
    <property type="entry name" value="Peptidase_S1_PA_chymotrypsin"/>
</dbReference>
<dbReference type="SMART" id="SM00020">
    <property type="entry name" value="Tryp_SPc"/>
    <property type="match status" value="1"/>
</dbReference>
<evidence type="ECO:0000256" key="3">
    <source>
        <dbReference type="ARBA" id="ARBA00023180"/>
    </source>
</evidence>
<dbReference type="PROSITE" id="PS00135">
    <property type="entry name" value="TRYPSIN_SER"/>
    <property type="match status" value="1"/>
</dbReference>
<comment type="similarity">
    <text evidence="4">Belongs to the peptidase S1 family. CLIP subfamily.</text>
</comment>
<dbReference type="GO" id="GO:0006508">
    <property type="term" value="P:proteolysis"/>
    <property type="evidence" value="ECO:0007669"/>
    <property type="project" value="UniProtKB-KW"/>
</dbReference>
<dbReference type="PRINTS" id="PR00722">
    <property type="entry name" value="CHYMOTRYPSIN"/>
</dbReference>
<dbReference type="OrthoDB" id="10012881at2759"/>
<dbReference type="PROSITE" id="PS50240">
    <property type="entry name" value="TRYPSIN_DOM"/>
    <property type="match status" value="1"/>
</dbReference>
<keyword evidence="1 6" id="KW-0732">Signal</keyword>
<evidence type="ECO:0000256" key="4">
    <source>
        <dbReference type="ARBA" id="ARBA00024195"/>
    </source>
</evidence>
<keyword evidence="3" id="KW-0325">Glycoprotein</keyword>
<evidence type="ECO:0000259" key="7">
    <source>
        <dbReference type="PROSITE" id="PS50240"/>
    </source>
</evidence>
<keyword evidence="5" id="KW-0645">Protease</keyword>
<sequence>MANLFKIVCVFSASIAGVFSVPFGLWKNGQECGVEASTNLVHHNPWLVYLEYWRGDSRSEIRCAATLIDSQHIITAAHCIKKPRFSRLVARLGEYDLNSKVDCVRGVCADPVLRIEIEEITVHPGYDGKEHDIAILRLKEEAPYTDFIRPVCLPSGDLAKNTQFFAAGWGEIPNKGYYSHVKKIIPLPYWTREECQATYKYNVIPEHVICAGGQEGIDTCRGDSGGPLTRVKETIELIGVTSGGNVHCGTKDSPGIYTSVADYMDWIQEVITS</sequence>
<evidence type="ECO:0000256" key="6">
    <source>
        <dbReference type="SAM" id="SignalP"/>
    </source>
</evidence>
<keyword evidence="5" id="KW-0720">Serine protease</keyword>
<organism evidence="8 9">
    <name type="scientific">Trichoplusia ni</name>
    <name type="common">Cabbage looper</name>
    <dbReference type="NCBI Taxonomy" id="7111"/>
    <lineage>
        <taxon>Eukaryota</taxon>
        <taxon>Metazoa</taxon>
        <taxon>Ecdysozoa</taxon>
        <taxon>Arthropoda</taxon>
        <taxon>Hexapoda</taxon>
        <taxon>Insecta</taxon>
        <taxon>Pterygota</taxon>
        <taxon>Neoptera</taxon>
        <taxon>Endopterygota</taxon>
        <taxon>Lepidoptera</taxon>
        <taxon>Glossata</taxon>
        <taxon>Ditrysia</taxon>
        <taxon>Noctuoidea</taxon>
        <taxon>Noctuidae</taxon>
        <taxon>Plusiinae</taxon>
        <taxon>Trichoplusia</taxon>
    </lineage>
</organism>
<dbReference type="InterPro" id="IPR009003">
    <property type="entry name" value="Peptidase_S1_PA"/>
</dbReference>
<accession>A0A7E5W5A6</accession>
<dbReference type="Proteomes" id="UP000322000">
    <property type="component" value="Chromosome 12"/>
</dbReference>
<keyword evidence="5" id="KW-0378">Hydrolase</keyword>
<dbReference type="InterPro" id="IPR033116">
    <property type="entry name" value="TRYPSIN_SER"/>
</dbReference>
<reference evidence="9" key="1">
    <citation type="submission" date="2025-08" db="UniProtKB">
        <authorList>
            <consortium name="RefSeq"/>
        </authorList>
    </citation>
    <scope>IDENTIFICATION</scope>
</reference>
<dbReference type="PROSITE" id="PS00134">
    <property type="entry name" value="TRYPSIN_HIS"/>
    <property type="match status" value="1"/>
</dbReference>
<name>A0A7E5W5A6_TRINI</name>
<dbReference type="InterPro" id="IPR051487">
    <property type="entry name" value="Ser/Thr_Proteases_Immune/Dev"/>
</dbReference>
<dbReference type="GeneID" id="113499547"/>
<dbReference type="InterPro" id="IPR018114">
    <property type="entry name" value="TRYPSIN_HIS"/>
</dbReference>
<keyword evidence="2" id="KW-1015">Disulfide bond</keyword>
<dbReference type="GO" id="GO:0004252">
    <property type="term" value="F:serine-type endopeptidase activity"/>
    <property type="evidence" value="ECO:0007669"/>
    <property type="project" value="InterPro"/>
</dbReference>
<dbReference type="CDD" id="cd00190">
    <property type="entry name" value="Tryp_SPc"/>
    <property type="match status" value="1"/>
</dbReference>
<dbReference type="InterPro" id="IPR001254">
    <property type="entry name" value="Trypsin_dom"/>
</dbReference>
<dbReference type="AlphaFoldDB" id="A0A7E5W5A6"/>
<feature type="signal peptide" evidence="6">
    <location>
        <begin position="1"/>
        <end position="20"/>
    </location>
</feature>
<dbReference type="InParanoid" id="A0A7E5W5A6"/>
<keyword evidence="8" id="KW-1185">Reference proteome</keyword>
<evidence type="ECO:0000313" key="8">
    <source>
        <dbReference type="Proteomes" id="UP000322000"/>
    </source>
</evidence>